<feature type="domain" description="Xylose isomerase-like TIM barrel" evidence="1">
    <location>
        <begin position="8"/>
        <end position="219"/>
    </location>
</feature>
<dbReference type="Proteomes" id="UP000279422">
    <property type="component" value="Unassembled WGS sequence"/>
</dbReference>
<feature type="non-terminal residue" evidence="2">
    <location>
        <position position="1"/>
    </location>
</feature>
<protein>
    <recommendedName>
        <fullName evidence="1">Xylose isomerase-like TIM barrel domain-containing protein</fullName>
    </recommendedName>
</protein>
<dbReference type="Pfam" id="PF01261">
    <property type="entry name" value="AP_endonuc_2"/>
    <property type="match status" value="1"/>
</dbReference>
<evidence type="ECO:0000313" key="3">
    <source>
        <dbReference type="Proteomes" id="UP000279422"/>
    </source>
</evidence>
<dbReference type="PANTHER" id="PTHR12110:SF53">
    <property type="entry name" value="BLR5974 PROTEIN"/>
    <property type="match status" value="1"/>
</dbReference>
<dbReference type="InterPro" id="IPR013022">
    <property type="entry name" value="Xyl_isomerase-like_TIM-brl"/>
</dbReference>
<reference evidence="2 3" key="1">
    <citation type="submission" date="2018-06" db="EMBL/GenBank/DDBJ databases">
        <title>Extensive metabolic versatility and redundancy in microbially diverse, dynamic hydrothermal sediments.</title>
        <authorList>
            <person name="Dombrowski N."/>
            <person name="Teske A."/>
            <person name="Baker B.J."/>
        </authorList>
    </citation>
    <scope>NUCLEOTIDE SEQUENCE [LARGE SCALE GENOMIC DNA]</scope>
    <source>
        <strain evidence="2">B47_G16</strain>
    </source>
</reference>
<name>A0A497E3Z5_UNCAE</name>
<evidence type="ECO:0000313" key="2">
    <source>
        <dbReference type="EMBL" id="RLE07761.1"/>
    </source>
</evidence>
<evidence type="ECO:0000259" key="1">
    <source>
        <dbReference type="Pfam" id="PF01261"/>
    </source>
</evidence>
<dbReference type="SUPFAM" id="SSF51658">
    <property type="entry name" value="Xylose isomerase-like"/>
    <property type="match status" value="1"/>
</dbReference>
<gene>
    <name evidence="2" type="ORF">DRJ00_07550</name>
</gene>
<accession>A0A497E3Z5</accession>
<dbReference type="Gene3D" id="3.20.20.150">
    <property type="entry name" value="Divalent-metal-dependent TIM barrel enzymes"/>
    <property type="match status" value="1"/>
</dbReference>
<organism evidence="2 3">
    <name type="scientific">Aerophobetes bacterium</name>
    <dbReference type="NCBI Taxonomy" id="2030807"/>
    <lineage>
        <taxon>Bacteria</taxon>
        <taxon>Candidatus Aerophobota</taxon>
    </lineage>
</organism>
<dbReference type="InterPro" id="IPR050312">
    <property type="entry name" value="IolE/XylAMocC-like"/>
</dbReference>
<dbReference type="AlphaFoldDB" id="A0A497E3Z5"/>
<sequence>GIELNSPFFESLEDDYLERLKERVRENEMEVINIAVDNEGDLASLDERTRRQAVENHKKWIYIAKKIGSPSFRANAGGYDSTNEDVIKACIKSFSELCQEAKREDIVILIENHGGISSNPDVIIRIIQEVGEGIGTCPDFGNFPDEIRYSGLEKIAKYARVAHAKFYGFDEKGEDPRIDASRCIGILKKAGFDGWLSIEFEGKGNEEEGLSKSIKLCEKYI</sequence>
<dbReference type="PANTHER" id="PTHR12110">
    <property type="entry name" value="HYDROXYPYRUVATE ISOMERASE"/>
    <property type="match status" value="1"/>
</dbReference>
<dbReference type="EMBL" id="QMPZ01000142">
    <property type="protein sequence ID" value="RLE07761.1"/>
    <property type="molecule type" value="Genomic_DNA"/>
</dbReference>
<proteinExistence type="predicted"/>
<dbReference type="InterPro" id="IPR036237">
    <property type="entry name" value="Xyl_isomerase-like_sf"/>
</dbReference>
<comment type="caution">
    <text evidence="2">The sequence shown here is derived from an EMBL/GenBank/DDBJ whole genome shotgun (WGS) entry which is preliminary data.</text>
</comment>